<dbReference type="Pfam" id="PF08448">
    <property type="entry name" value="PAS_4"/>
    <property type="match status" value="1"/>
</dbReference>
<dbReference type="PIRSF" id="PIRSF003182">
    <property type="entry name" value="ArcB"/>
    <property type="match status" value="1"/>
</dbReference>
<dbReference type="Pfam" id="PF00072">
    <property type="entry name" value="Response_reg"/>
    <property type="match status" value="1"/>
</dbReference>
<dbReference type="NCBIfam" id="NF008302">
    <property type="entry name" value="PRK11091.1"/>
    <property type="match status" value="1"/>
</dbReference>
<dbReference type="PANTHER" id="PTHR43719">
    <property type="entry name" value="TWO-COMPONENT HISTIDINE KINASE"/>
    <property type="match status" value="1"/>
</dbReference>
<dbReference type="CDD" id="cd17546">
    <property type="entry name" value="REC_hyHK_CKI1_RcsC-like"/>
    <property type="match status" value="1"/>
</dbReference>
<proteinExistence type="predicted"/>
<feature type="domain" description="Histidine kinase" evidence="10">
    <location>
        <begin position="296"/>
        <end position="517"/>
    </location>
</feature>
<dbReference type="SUPFAM" id="SSF55785">
    <property type="entry name" value="PYP-like sensor domain (PAS domain)"/>
    <property type="match status" value="1"/>
</dbReference>
<dbReference type="EMBL" id="CP029347">
    <property type="protein sequence ID" value="AWL12974.1"/>
    <property type="molecule type" value="Genomic_DNA"/>
</dbReference>
<dbReference type="AlphaFoldDB" id="A0A2S2E5P0"/>
<comment type="catalytic activity">
    <reaction evidence="1 4">
        <text>ATP + protein L-histidine = ADP + protein N-phospho-L-histidine.</text>
        <dbReference type="EC" id="2.7.13.3"/>
    </reaction>
</comment>
<dbReference type="InterPro" id="IPR050956">
    <property type="entry name" value="2C_system_His_kinase"/>
</dbReference>
<dbReference type="GO" id="GO:0000155">
    <property type="term" value="F:phosphorelay sensor kinase activity"/>
    <property type="evidence" value="ECO:0007669"/>
    <property type="project" value="UniProtKB-UniRule"/>
</dbReference>
<dbReference type="SMART" id="SM00086">
    <property type="entry name" value="PAC"/>
    <property type="match status" value="1"/>
</dbReference>
<evidence type="ECO:0000313" key="15">
    <source>
        <dbReference type="EMBL" id="AWL12974.1"/>
    </source>
</evidence>
<keyword evidence="4 15" id="KW-0808">Transferase</keyword>
<dbReference type="Gene3D" id="3.30.450.20">
    <property type="entry name" value="PAS domain"/>
    <property type="match status" value="1"/>
</dbReference>
<dbReference type="InterPro" id="IPR000014">
    <property type="entry name" value="PAS"/>
</dbReference>
<dbReference type="FunFam" id="3.30.565.10:FF:000010">
    <property type="entry name" value="Sensor histidine kinase RcsC"/>
    <property type="match status" value="1"/>
</dbReference>
<dbReference type="InterPro" id="IPR005467">
    <property type="entry name" value="His_kinase_dom"/>
</dbReference>
<evidence type="ECO:0000256" key="7">
    <source>
        <dbReference type="PROSITE-ProRule" id="PRU00169"/>
    </source>
</evidence>
<dbReference type="SMART" id="SM00091">
    <property type="entry name" value="PAS"/>
    <property type="match status" value="1"/>
</dbReference>
<feature type="domain" description="PAS" evidence="12">
    <location>
        <begin position="160"/>
        <end position="230"/>
    </location>
</feature>
<dbReference type="InterPro" id="IPR027460">
    <property type="entry name" value="ArcB_TM_sf"/>
</dbReference>
<dbReference type="InterPro" id="IPR013656">
    <property type="entry name" value="PAS_4"/>
</dbReference>
<dbReference type="InterPro" id="IPR036890">
    <property type="entry name" value="HATPase_C_sf"/>
</dbReference>
<dbReference type="CDD" id="cd16922">
    <property type="entry name" value="HATPase_EvgS-ArcB-TorS-like"/>
    <property type="match status" value="1"/>
</dbReference>
<keyword evidence="4" id="KW-1003">Cell membrane</keyword>
<keyword evidence="4" id="KW-0804">Transcription</keyword>
<dbReference type="CDD" id="cd00082">
    <property type="entry name" value="HisKA"/>
    <property type="match status" value="1"/>
</dbReference>
<keyword evidence="8" id="KW-0175">Coiled coil</keyword>
<dbReference type="GO" id="GO:0005886">
    <property type="term" value="C:plasma membrane"/>
    <property type="evidence" value="ECO:0007669"/>
    <property type="project" value="UniProtKB-SubCell"/>
</dbReference>
<feature type="transmembrane region" description="Helical" evidence="9">
    <location>
        <begin position="30"/>
        <end position="49"/>
    </location>
</feature>
<dbReference type="SMART" id="SM00388">
    <property type="entry name" value="HisKA"/>
    <property type="match status" value="1"/>
</dbReference>
<evidence type="ECO:0000256" key="5">
    <source>
        <dbReference type="PIRSR" id="PIRSR003182-50"/>
    </source>
</evidence>
<dbReference type="PANTHER" id="PTHR43719:SF27">
    <property type="entry name" value="AEROBIC RESPIRATION CONTROL SENSOR PROTEIN ARCB"/>
    <property type="match status" value="1"/>
</dbReference>
<feature type="modified residue" description="Phosphohistidine; by autocatalysis" evidence="5">
    <location>
        <position position="299"/>
    </location>
</feature>
<keyword evidence="4" id="KW-0067">ATP-binding</keyword>
<dbReference type="InterPro" id="IPR003661">
    <property type="entry name" value="HisK_dim/P_dom"/>
</dbReference>
<keyword evidence="16" id="KW-1185">Reference proteome</keyword>
<evidence type="ECO:0000259" key="11">
    <source>
        <dbReference type="PROSITE" id="PS50110"/>
    </source>
</evidence>
<dbReference type="NCBIfam" id="TIGR00229">
    <property type="entry name" value="sensory_box"/>
    <property type="match status" value="1"/>
</dbReference>
<feature type="domain" description="PAC" evidence="13">
    <location>
        <begin position="233"/>
        <end position="285"/>
    </location>
</feature>
<dbReference type="InterPro" id="IPR001789">
    <property type="entry name" value="Sig_transdc_resp-reg_receiver"/>
</dbReference>
<evidence type="ECO:0000256" key="2">
    <source>
        <dbReference type="ARBA" id="ARBA00022553"/>
    </source>
</evidence>
<dbReference type="EC" id="2.7.13.3" evidence="4"/>
<keyword evidence="3 4" id="KW-0902">Two-component regulatory system</keyword>
<comment type="PTM">
    <text evidence="5">Activation requires a sequential transfer of a phosphate group from a His in the primary transmitter domain, to an Asp in the receiver domain and to a His in the secondary transmitter domain.</text>
</comment>
<dbReference type="Pfam" id="PF02518">
    <property type="entry name" value="HATPase_c"/>
    <property type="match status" value="1"/>
</dbReference>
<dbReference type="SUPFAM" id="SSF52172">
    <property type="entry name" value="CheY-like"/>
    <property type="match status" value="1"/>
</dbReference>
<dbReference type="InterPro" id="IPR014409">
    <property type="entry name" value="Sig_transdc_His_kin_hyb_ArcB"/>
</dbReference>
<dbReference type="Gene3D" id="3.40.50.2300">
    <property type="match status" value="1"/>
</dbReference>
<feature type="coiled-coil region" evidence="8">
    <location>
        <begin position="87"/>
        <end position="160"/>
    </location>
</feature>
<dbReference type="InterPro" id="IPR000700">
    <property type="entry name" value="PAS-assoc_C"/>
</dbReference>
<dbReference type="CDD" id="cd00088">
    <property type="entry name" value="HPT"/>
    <property type="match status" value="1"/>
</dbReference>
<keyword evidence="4" id="KW-0997">Cell inner membrane</keyword>
<dbReference type="InterPro" id="IPR040642">
    <property type="entry name" value="HKR_ArcB_TM"/>
</dbReference>
<dbReference type="Pfam" id="PF01627">
    <property type="entry name" value="Hpt"/>
    <property type="match status" value="1"/>
</dbReference>
<evidence type="ECO:0000256" key="1">
    <source>
        <dbReference type="ARBA" id="ARBA00000085"/>
    </source>
</evidence>
<dbReference type="InterPro" id="IPR035965">
    <property type="entry name" value="PAS-like_dom_sf"/>
</dbReference>
<evidence type="ECO:0000256" key="4">
    <source>
        <dbReference type="PIRNR" id="PIRNR003182"/>
    </source>
</evidence>
<dbReference type="Pfam" id="PF18415">
    <property type="entry name" value="HKR_ArcB_TM"/>
    <property type="match status" value="1"/>
</dbReference>
<evidence type="ECO:0000313" key="16">
    <source>
        <dbReference type="Proteomes" id="UP000245728"/>
    </source>
</evidence>
<keyword evidence="4" id="KW-0805">Transcription regulation</keyword>
<dbReference type="Pfam" id="PF00512">
    <property type="entry name" value="HisKA"/>
    <property type="match status" value="1"/>
</dbReference>
<evidence type="ECO:0000259" key="14">
    <source>
        <dbReference type="PROSITE" id="PS50894"/>
    </source>
</evidence>
<evidence type="ECO:0000259" key="10">
    <source>
        <dbReference type="PROSITE" id="PS50109"/>
    </source>
</evidence>
<keyword evidence="4 15" id="KW-0418">Kinase</keyword>
<dbReference type="Proteomes" id="UP000245728">
    <property type="component" value="Chromosome"/>
</dbReference>
<dbReference type="PROSITE" id="PS50110">
    <property type="entry name" value="RESPONSE_REGULATORY"/>
    <property type="match status" value="1"/>
</dbReference>
<evidence type="ECO:0000256" key="9">
    <source>
        <dbReference type="SAM" id="Phobius"/>
    </source>
</evidence>
<dbReference type="SMART" id="SM00448">
    <property type="entry name" value="REC"/>
    <property type="match status" value="1"/>
</dbReference>
<dbReference type="PROSITE" id="PS50112">
    <property type="entry name" value="PAS"/>
    <property type="match status" value="1"/>
</dbReference>
<dbReference type="InterPro" id="IPR004358">
    <property type="entry name" value="Sig_transdc_His_kin-like_C"/>
</dbReference>
<keyword evidence="9" id="KW-1133">Transmembrane helix</keyword>
<dbReference type="SUPFAM" id="SSF47226">
    <property type="entry name" value="Histidine-containing phosphotransfer domain, HPT domain"/>
    <property type="match status" value="1"/>
</dbReference>
<feature type="modified residue" description="Phosphohistidine" evidence="5 6">
    <location>
        <position position="722"/>
    </location>
</feature>
<dbReference type="PRINTS" id="PR00344">
    <property type="entry name" value="BCTRLSENSOR"/>
</dbReference>
<keyword evidence="4 9" id="KW-0472">Membrane</keyword>
<dbReference type="InterPro" id="IPR008207">
    <property type="entry name" value="Sig_transdc_His_kin_Hpt_dom"/>
</dbReference>
<protein>
    <recommendedName>
        <fullName evidence="4">Aerobic respiration control sensor protein</fullName>
        <ecNumber evidence="4">2.7.13.3</ecNumber>
    </recommendedName>
</protein>
<dbReference type="Gene3D" id="1.20.120.160">
    <property type="entry name" value="HPT domain"/>
    <property type="match status" value="1"/>
</dbReference>
<dbReference type="InterPro" id="IPR036641">
    <property type="entry name" value="HPT_dom_sf"/>
</dbReference>
<evidence type="ECO:0000256" key="6">
    <source>
        <dbReference type="PROSITE-ProRule" id="PRU00110"/>
    </source>
</evidence>
<evidence type="ECO:0000259" key="12">
    <source>
        <dbReference type="PROSITE" id="PS50112"/>
    </source>
</evidence>
<evidence type="ECO:0000256" key="3">
    <source>
        <dbReference type="ARBA" id="ARBA00023012"/>
    </source>
</evidence>
<keyword evidence="2 5" id="KW-0597">Phosphoprotein</keyword>
<feature type="modified residue" description="4-aspartylphosphate" evidence="5 7">
    <location>
        <position position="582"/>
    </location>
</feature>
<dbReference type="PROSITE" id="PS50894">
    <property type="entry name" value="HPT"/>
    <property type="match status" value="1"/>
</dbReference>
<dbReference type="SMART" id="SM00387">
    <property type="entry name" value="HATPase_c"/>
    <property type="match status" value="1"/>
</dbReference>
<dbReference type="RefSeq" id="WP_109340500.1">
    <property type="nucleotide sequence ID" value="NZ_CP029347.1"/>
</dbReference>
<dbReference type="OrthoDB" id="9810730at2"/>
<evidence type="ECO:0000256" key="8">
    <source>
        <dbReference type="SAM" id="Coils"/>
    </source>
</evidence>
<feature type="transmembrane region" description="Helical" evidence="9">
    <location>
        <begin position="61"/>
        <end position="80"/>
    </location>
</feature>
<dbReference type="SMART" id="SM00073">
    <property type="entry name" value="HPT"/>
    <property type="match status" value="1"/>
</dbReference>
<accession>A0A2S2E5P0</accession>
<dbReference type="InterPro" id="IPR011006">
    <property type="entry name" value="CheY-like_superfamily"/>
</dbReference>
<dbReference type="Gene3D" id="1.10.287.970">
    <property type="entry name" value="His Kinase A (phosphoacceptor) domain"/>
    <property type="match status" value="1"/>
</dbReference>
<dbReference type="PROSITE" id="PS50109">
    <property type="entry name" value="HIS_KIN"/>
    <property type="match status" value="1"/>
</dbReference>
<dbReference type="InterPro" id="IPR001610">
    <property type="entry name" value="PAC"/>
</dbReference>
<reference evidence="15 16" key="1">
    <citation type="submission" date="2018-05" db="EMBL/GenBank/DDBJ databases">
        <title>Salinimonas sp. HMF8227 Genome sequencing and assembly.</title>
        <authorList>
            <person name="Kang H."/>
            <person name="Kang J."/>
            <person name="Cha I."/>
            <person name="Kim H."/>
            <person name="Joh K."/>
        </authorList>
    </citation>
    <scope>NUCLEOTIDE SEQUENCE [LARGE SCALE GENOMIC DNA]</scope>
    <source>
        <strain evidence="15 16">HMF8227</strain>
    </source>
</reference>
<keyword evidence="4" id="KW-0547">Nucleotide-binding</keyword>
<dbReference type="InterPro" id="IPR036097">
    <property type="entry name" value="HisK_dim/P_sf"/>
</dbReference>
<organism evidence="15 16">
    <name type="scientific">Saliniradius amylolyticus</name>
    <dbReference type="NCBI Taxonomy" id="2183582"/>
    <lineage>
        <taxon>Bacteria</taxon>
        <taxon>Pseudomonadati</taxon>
        <taxon>Pseudomonadota</taxon>
        <taxon>Gammaproteobacteria</taxon>
        <taxon>Alteromonadales</taxon>
        <taxon>Alteromonadaceae</taxon>
        <taxon>Saliniradius</taxon>
    </lineage>
</organism>
<gene>
    <name evidence="15" type="primary">arcB</name>
    <name evidence="15" type="ORF">HMF8227_02522</name>
</gene>
<dbReference type="KEGG" id="salh:HMF8227_02522"/>
<dbReference type="GO" id="GO:0005524">
    <property type="term" value="F:ATP binding"/>
    <property type="evidence" value="ECO:0007669"/>
    <property type="project" value="UniProtKB-UniRule"/>
</dbReference>
<sequence length="783" mass="88437">MSENTQRNGTGDSWAIRIATFIGRFGTVRISILFVFLTLAFTIAGSFVIRMYLSGEVHLEDFVSAIILTMLSAPWVLYFFSELVNQLDKSRLHLKEVVAQLEELREEDVFLNRELQNNVRQLNIEVEERRKAQEDREKVFEELEVEIQERREREQQAQRLSTLLRSIIDASPDLIYYRNEEGKFAGCNKVAEQMTGKTEADLIGLTPYEVYDEELARQVVEVDQEILETNQPVTVESWLKFADGRKRLFEMRKVPFYDKDGQRLGLLAFGRDITERKQSEVALEKASRDKTAFIATISHELRTPLNGIVGLSRMLRDTQLTEEQFSWVSTIYASAITLGNIFNDIIDLDKLGRDKLELQMKTVNLRDFFGELSSIIELLVADKGLSFHSDYQEPLPEFVEADGTRLRQVLWNLLFNAVKFTQKGSVSFHLAAGEPKHGESLVTFTISDTGVGIPEQELKNIFAMYYQVKHPDHQSATGTGIGLAICQKMVDMMGGEIRVSSEVGKGTAFTVELPLKLADAPAQLADIKVTGLKILLVEDIELNVMVAKALLEKLGQHVEVAMTGNQALDMAREHQYDLILLDIQLPDMTGFDVANQMLEEDLVLGTPIVALTANVIKTRQEYLNQGMDDVIAKPIKKSRVIEVVNSLFCDQPDTPVLPETKAVTQETNVLDLDMLQMLIDNIGPEMVSQSVSVFETSMPDYMQQLQTNLSAKDKDEVCSHAHKIKGAAGSVGLTRVQKIANQIQQGDHPAWWENVYDWVEELEQALSVDLEALHQWLSEQDAD</sequence>
<dbReference type="Gene3D" id="3.30.565.10">
    <property type="entry name" value="Histidine kinase-like ATPase, C-terminal domain"/>
    <property type="match status" value="1"/>
</dbReference>
<evidence type="ECO:0000259" key="13">
    <source>
        <dbReference type="PROSITE" id="PS50113"/>
    </source>
</evidence>
<name>A0A2S2E5P0_9ALTE</name>
<dbReference type="SUPFAM" id="SSF55874">
    <property type="entry name" value="ATPase domain of HSP90 chaperone/DNA topoisomerase II/histidine kinase"/>
    <property type="match status" value="1"/>
</dbReference>
<dbReference type="InterPro" id="IPR003594">
    <property type="entry name" value="HATPase_dom"/>
</dbReference>
<comment type="subcellular location">
    <subcellularLocation>
        <location evidence="4">Cell inner membrane</location>
        <topology evidence="4">Multi-pass membrane protein</topology>
    </subcellularLocation>
</comment>
<feature type="domain" description="HPt" evidence="14">
    <location>
        <begin position="683"/>
        <end position="776"/>
    </location>
</feature>
<feature type="domain" description="Response regulatory" evidence="11">
    <location>
        <begin position="533"/>
        <end position="648"/>
    </location>
</feature>
<keyword evidence="9" id="KW-0812">Transmembrane</keyword>
<dbReference type="CDD" id="cd00130">
    <property type="entry name" value="PAS"/>
    <property type="match status" value="1"/>
</dbReference>
<dbReference type="PROSITE" id="PS50113">
    <property type="entry name" value="PAC"/>
    <property type="match status" value="1"/>
</dbReference>
<dbReference type="Gene3D" id="1.10.287.130">
    <property type="match status" value="1"/>
</dbReference>
<dbReference type="SUPFAM" id="SSF47384">
    <property type="entry name" value="Homodimeric domain of signal transducing histidine kinase"/>
    <property type="match status" value="1"/>
</dbReference>